<comment type="caution">
    <text evidence="1">The sequence shown here is derived from an EMBL/GenBank/DDBJ whole genome shotgun (WGS) entry which is preliminary data.</text>
</comment>
<evidence type="ECO:0000313" key="2">
    <source>
        <dbReference type="Proteomes" id="UP000603352"/>
    </source>
</evidence>
<gene>
    <name evidence="1" type="ORF">GCM10011505_39420</name>
</gene>
<evidence type="ECO:0008006" key="3">
    <source>
        <dbReference type="Google" id="ProtNLM"/>
    </source>
</evidence>
<reference evidence="2" key="1">
    <citation type="journal article" date="2019" name="Int. J. Syst. Evol. Microbiol.">
        <title>The Global Catalogue of Microorganisms (GCM) 10K type strain sequencing project: providing services to taxonomists for standard genome sequencing and annotation.</title>
        <authorList>
            <consortium name="The Broad Institute Genomics Platform"/>
            <consortium name="The Broad Institute Genome Sequencing Center for Infectious Disease"/>
            <person name="Wu L."/>
            <person name="Ma J."/>
        </authorList>
    </citation>
    <scope>NUCLEOTIDE SEQUENCE [LARGE SCALE GENOMIC DNA]</scope>
    <source>
        <strain evidence="2">CGMCC 1.10188</strain>
    </source>
</reference>
<dbReference type="EMBL" id="BMDZ01000058">
    <property type="protein sequence ID" value="GGB54560.1"/>
    <property type="molecule type" value="Genomic_DNA"/>
</dbReference>
<keyword evidence="2" id="KW-1185">Reference proteome</keyword>
<sequence length="59" mass="6628">MGAGLGPYHHLHMDNNLGHHLKQIVSKPKPFSWTADPDAIIAAVRRGHQTLDSHRKDRP</sequence>
<proteinExistence type="predicted"/>
<protein>
    <recommendedName>
        <fullName evidence="3">Transposase</fullName>
    </recommendedName>
</protein>
<dbReference type="Proteomes" id="UP000603352">
    <property type="component" value="Unassembled WGS sequence"/>
</dbReference>
<accession>A0ABQ1IXR3</accession>
<name>A0ABQ1IXR3_9PROT</name>
<organism evidence="1 2">
    <name type="scientific">Tistrella bauzanensis</name>
    <dbReference type="NCBI Taxonomy" id="657419"/>
    <lineage>
        <taxon>Bacteria</taxon>
        <taxon>Pseudomonadati</taxon>
        <taxon>Pseudomonadota</taxon>
        <taxon>Alphaproteobacteria</taxon>
        <taxon>Geminicoccales</taxon>
        <taxon>Geminicoccaceae</taxon>
        <taxon>Tistrella</taxon>
    </lineage>
</organism>
<evidence type="ECO:0000313" key="1">
    <source>
        <dbReference type="EMBL" id="GGB54560.1"/>
    </source>
</evidence>